<proteinExistence type="predicted"/>
<dbReference type="Proteomes" id="UP001331761">
    <property type="component" value="Unassembled WGS sequence"/>
</dbReference>
<accession>A0AAN8F419</accession>
<protein>
    <submittedName>
        <fullName evidence="1">Uncharacterized protein</fullName>
    </submittedName>
</protein>
<keyword evidence="2" id="KW-1185">Reference proteome</keyword>
<dbReference type="AlphaFoldDB" id="A0AAN8F419"/>
<evidence type="ECO:0000313" key="1">
    <source>
        <dbReference type="EMBL" id="KAK5968874.1"/>
    </source>
</evidence>
<comment type="caution">
    <text evidence="1">The sequence shown here is derived from an EMBL/GenBank/DDBJ whole genome shotgun (WGS) entry which is preliminary data.</text>
</comment>
<dbReference type="EMBL" id="WIXE01020890">
    <property type="protein sequence ID" value="KAK5968874.1"/>
    <property type="molecule type" value="Genomic_DNA"/>
</dbReference>
<organism evidence="1 2">
    <name type="scientific">Trichostrongylus colubriformis</name>
    <name type="common">Black scour worm</name>
    <dbReference type="NCBI Taxonomy" id="6319"/>
    <lineage>
        <taxon>Eukaryota</taxon>
        <taxon>Metazoa</taxon>
        <taxon>Ecdysozoa</taxon>
        <taxon>Nematoda</taxon>
        <taxon>Chromadorea</taxon>
        <taxon>Rhabditida</taxon>
        <taxon>Rhabditina</taxon>
        <taxon>Rhabditomorpha</taxon>
        <taxon>Strongyloidea</taxon>
        <taxon>Trichostrongylidae</taxon>
        <taxon>Trichostrongylus</taxon>
    </lineage>
</organism>
<sequence length="80" mass="8872">MTKPSGCKGGRTWFQLRLLLTYYIHFNLQSLRGAVVGPASNQIGEKTPPCLCTLATYLHNCRCVEDVAWNLGCKSINISL</sequence>
<evidence type="ECO:0000313" key="2">
    <source>
        <dbReference type="Proteomes" id="UP001331761"/>
    </source>
</evidence>
<reference evidence="1 2" key="1">
    <citation type="submission" date="2019-10" db="EMBL/GenBank/DDBJ databases">
        <title>Assembly and Annotation for the nematode Trichostrongylus colubriformis.</title>
        <authorList>
            <person name="Martin J."/>
        </authorList>
    </citation>
    <scope>NUCLEOTIDE SEQUENCE [LARGE SCALE GENOMIC DNA]</scope>
    <source>
        <strain evidence="1">G859</strain>
        <tissue evidence="1">Whole worm</tissue>
    </source>
</reference>
<gene>
    <name evidence="1" type="ORF">GCK32_012517</name>
</gene>
<name>A0AAN8F419_TRICO</name>